<evidence type="ECO:0000313" key="1">
    <source>
        <dbReference type="EMBL" id="MQM17598.1"/>
    </source>
</evidence>
<accession>A0A843XDS7</accession>
<reference evidence="1" key="1">
    <citation type="submission" date="2017-07" db="EMBL/GenBank/DDBJ databases">
        <title>Taro Niue Genome Assembly and Annotation.</title>
        <authorList>
            <person name="Atibalentja N."/>
            <person name="Keating K."/>
            <person name="Fields C.J."/>
        </authorList>
    </citation>
    <scope>NUCLEOTIDE SEQUENCE</scope>
    <source>
        <strain evidence="1">Niue_2</strain>
        <tissue evidence="1">Leaf</tissue>
    </source>
</reference>
<organism evidence="1 2">
    <name type="scientific">Colocasia esculenta</name>
    <name type="common">Wild taro</name>
    <name type="synonym">Arum esculentum</name>
    <dbReference type="NCBI Taxonomy" id="4460"/>
    <lineage>
        <taxon>Eukaryota</taxon>
        <taxon>Viridiplantae</taxon>
        <taxon>Streptophyta</taxon>
        <taxon>Embryophyta</taxon>
        <taxon>Tracheophyta</taxon>
        <taxon>Spermatophyta</taxon>
        <taxon>Magnoliopsida</taxon>
        <taxon>Liliopsida</taxon>
        <taxon>Araceae</taxon>
        <taxon>Aroideae</taxon>
        <taxon>Colocasieae</taxon>
        <taxon>Colocasia</taxon>
    </lineage>
</organism>
<dbReference type="EMBL" id="NMUH01007637">
    <property type="protein sequence ID" value="MQM17598.1"/>
    <property type="molecule type" value="Genomic_DNA"/>
</dbReference>
<evidence type="ECO:0000313" key="2">
    <source>
        <dbReference type="Proteomes" id="UP000652761"/>
    </source>
</evidence>
<gene>
    <name evidence="1" type="ORF">Taro_050571</name>
</gene>
<sequence length="69" mass="8308">MRLPLYVRQVAFSEAFWFLLQILENDSFLELWLVFLFLEEPHNSYTQIAMARNQWQAMQETVARLTQAL</sequence>
<proteinExistence type="predicted"/>
<name>A0A843XDS7_COLES</name>
<dbReference type="Proteomes" id="UP000652761">
    <property type="component" value="Unassembled WGS sequence"/>
</dbReference>
<protein>
    <submittedName>
        <fullName evidence="1">Uncharacterized protein</fullName>
    </submittedName>
</protein>
<comment type="caution">
    <text evidence="1">The sequence shown here is derived from an EMBL/GenBank/DDBJ whole genome shotgun (WGS) entry which is preliminary data.</text>
</comment>
<keyword evidence="2" id="KW-1185">Reference proteome</keyword>
<dbReference type="AlphaFoldDB" id="A0A843XDS7"/>